<evidence type="ECO:0000313" key="2">
    <source>
        <dbReference type="Proteomes" id="UP000253034"/>
    </source>
</evidence>
<dbReference type="InterPro" id="IPR006521">
    <property type="entry name" value="Tail_protein_I"/>
</dbReference>
<protein>
    <submittedName>
        <fullName evidence="1">Phage tail-like protein</fullName>
    </submittedName>
</protein>
<dbReference type="EMBL" id="QPJT01000025">
    <property type="protein sequence ID" value="RCX11373.1"/>
    <property type="molecule type" value="Genomic_DNA"/>
</dbReference>
<dbReference type="NCBIfam" id="TIGR02242">
    <property type="entry name" value="tail_TIGR02242"/>
    <property type="match status" value="1"/>
</dbReference>
<sequence length="381" mass="43783">MEGAYTDNELKKMTLAGDLWRAGFRDNFIVDSSGCMVLESSIRKGIFFSRSVDMLESEMTYNRMVINAVYSQHSNIQIRIRASDNAYMSYRGGLIQVDDFLAEPEVDTGEKQELFEGKDSIRCERLSDILLHRLKGRYIWICLKAIDTGEGEVVFKSIHIEFPQKSFIEYLPEIYQKDSDFLTRYLAVFQSVYTDMERSIDRLPMLLDADAVSGGFLDYLASWLGVNNEGAILDTTQFKYIVKNALTLNKAKGTVWSIIDMVRLYTGEEPYIIEFFELRGYAKGNRERELLYHRLYTDNPHTFCIVLKNQEVFERGGKLEELSCLIEKVRPSHTVARIIVLKQGIRLDMHSYMGINSRLHMHTAGSIGENTTMDGGFYLNA</sequence>
<dbReference type="RefSeq" id="WP_114299126.1">
    <property type="nucleotide sequence ID" value="NZ_QPJT01000025.1"/>
</dbReference>
<comment type="caution">
    <text evidence="1">The sequence shown here is derived from an EMBL/GenBank/DDBJ whole genome shotgun (WGS) entry which is preliminary data.</text>
</comment>
<name>A0A369AQS3_9FIRM</name>
<gene>
    <name evidence="1" type="ORF">DFR58_12519</name>
</gene>
<organism evidence="1 2">
    <name type="scientific">Anaerobacterium chartisolvens</name>
    <dbReference type="NCBI Taxonomy" id="1297424"/>
    <lineage>
        <taxon>Bacteria</taxon>
        <taxon>Bacillati</taxon>
        <taxon>Bacillota</taxon>
        <taxon>Clostridia</taxon>
        <taxon>Eubacteriales</taxon>
        <taxon>Oscillospiraceae</taxon>
        <taxon>Anaerobacterium</taxon>
    </lineage>
</organism>
<keyword evidence="2" id="KW-1185">Reference proteome</keyword>
<dbReference type="AlphaFoldDB" id="A0A369AQS3"/>
<dbReference type="InterPro" id="IPR011748">
    <property type="entry name" value="Unchr_phage_tail-like"/>
</dbReference>
<proteinExistence type="predicted"/>
<evidence type="ECO:0000313" key="1">
    <source>
        <dbReference type="EMBL" id="RCX11373.1"/>
    </source>
</evidence>
<accession>A0A369AQS3</accession>
<dbReference type="Proteomes" id="UP000253034">
    <property type="component" value="Unassembled WGS sequence"/>
</dbReference>
<dbReference type="OrthoDB" id="370073at2"/>
<dbReference type="Pfam" id="PF09684">
    <property type="entry name" value="Tail_P2_I"/>
    <property type="match status" value="1"/>
</dbReference>
<reference evidence="1 2" key="1">
    <citation type="submission" date="2018-07" db="EMBL/GenBank/DDBJ databases">
        <title>Genomic Encyclopedia of Type Strains, Phase IV (KMG-IV): sequencing the most valuable type-strain genomes for metagenomic binning, comparative biology and taxonomic classification.</title>
        <authorList>
            <person name="Goeker M."/>
        </authorList>
    </citation>
    <scope>NUCLEOTIDE SEQUENCE [LARGE SCALE GENOMIC DNA]</scope>
    <source>
        <strain evidence="1 2">DSM 27016</strain>
    </source>
</reference>